<dbReference type="SUPFAM" id="SSF57903">
    <property type="entry name" value="FYVE/PHD zinc finger"/>
    <property type="match status" value="1"/>
</dbReference>
<sequence>MSWFGRSSGANPASTISTVELDNKISEATSESIPNGEIELSVAFEITDIIRAKKVTPKQAMRSLKKRLTFVYINPNLIISTLKLIDLCIKNCGAPFLVEISSKEFVDYLIDFIFKVHYNLKEVTDESKVKVGNAILSYFQNWKIIFEGQQKLGYVEKKFNELKNEGFVFPSDFDNNDQGLLLNSTFVDSEVPPDWVDSEECMICYTPFSMLNRKHHCRACGQVFCQTHSSNNIPLVNLGIMEPVRVCDNCAAKHDKSKKSNNRPRTSGESRDGRRGSVNEDDEEEQLRKAIELSLRESGGSAPIVPSTDFQPPSGPPPSQQQQQPSRNNTTSVNDEDEDDEDMKAAIAASLQEYESEKSRQQVYQQPQQPQQQVEPQPAPSEPESDLYNICYGSTSNQYQQPQFTAPQQYSAPPQQQQVPQQQPQQVAPQQTSPQQQDLSPADEEQINLFITLMNSIKNDPKKQNNIMYDENLNELYGKVVRLKPKLNKSLRNSIERYEIFLEMNNKISTITRLYDQFLEQKLNMAYGNHTIGSQMTGGGAPQSEPYAYPQQMPSQNTNGYYNGPQITGAPAQNNTGYQNYASYPPQEPQRTGPSVSQQPTGVEQQPTGLSSPQAQAQQPFQNYQPTGSEPQQSRPFQNYQPTGSEAPQSRPFQNYQPTGSNVEPEQARPFQNYQPTGQLQPSEPNFDGDDYDEEDIKQSVPQFKLNQDQQQQKQSTSNDVSGSYPVYPTTDVLPATPNSGSDTEKNYVTVSLPHYPPPEDLSNQLPPEQHFIRRASSALPANAYEDASMKYPTLENVEENYEKKQQEEQKTGVQNLPNMPSMPNFEEDGNTPPSRKQVQKRKSFVAEPEPLIEL</sequence>
<dbReference type="InterPro" id="IPR017455">
    <property type="entry name" value="Znf_FYVE-rel"/>
</dbReference>
<feature type="compositionally biased region" description="Basic and acidic residues" evidence="11">
    <location>
        <begin position="266"/>
        <end position="278"/>
    </location>
</feature>
<feature type="compositionally biased region" description="Acidic residues" evidence="11">
    <location>
        <begin position="687"/>
        <end position="696"/>
    </location>
</feature>
<evidence type="ECO:0000259" key="13">
    <source>
        <dbReference type="PROSITE" id="PS50179"/>
    </source>
</evidence>
<dbReference type="GO" id="GO:0032266">
    <property type="term" value="F:phosphatidylinositol-3-phosphate binding"/>
    <property type="evidence" value="ECO:0007669"/>
    <property type="project" value="UniProtKB-ARBA"/>
</dbReference>
<feature type="region of interest" description="Disordered" evidence="11">
    <location>
        <begin position="536"/>
        <end position="766"/>
    </location>
</feature>
<evidence type="ECO:0000256" key="2">
    <source>
        <dbReference type="ARBA" id="ARBA00008597"/>
    </source>
</evidence>
<dbReference type="Gene3D" id="1.25.40.90">
    <property type="match status" value="1"/>
</dbReference>
<feature type="compositionally biased region" description="Polar residues" evidence="11">
    <location>
        <begin position="571"/>
        <end position="582"/>
    </location>
</feature>
<evidence type="ECO:0000256" key="5">
    <source>
        <dbReference type="ARBA" id="ARBA00022737"/>
    </source>
</evidence>
<dbReference type="Pfam" id="PF01363">
    <property type="entry name" value="FYVE"/>
    <property type="match status" value="1"/>
</dbReference>
<dbReference type="InterPro" id="IPR049425">
    <property type="entry name" value="Vps27_GAT-like"/>
</dbReference>
<evidence type="ECO:0000256" key="1">
    <source>
        <dbReference type="ARBA" id="ARBA00004125"/>
    </source>
</evidence>
<dbReference type="KEGG" id="ctp:CTRG_04382"/>
<dbReference type="Gene3D" id="1.20.5.1940">
    <property type="match status" value="1"/>
</dbReference>
<evidence type="ECO:0000256" key="4">
    <source>
        <dbReference type="ARBA" id="ARBA00022723"/>
    </source>
</evidence>
<name>C5ME90_CANTT</name>
<evidence type="ECO:0000256" key="10">
    <source>
        <dbReference type="PROSITE-ProRule" id="PRU00091"/>
    </source>
</evidence>
<evidence type="ECO:0000256" key="3">
    <source>
        <dbReference type="ARBA" id="ARBA00017753"/>
    </source>
</evidence>
<dbReference type="PANTHER" id="PTHR47794">
    <property type="entry name" value="VACUOLAR PROTEIN SORTING-ASSOCIATED PROTEIN 27"/>
    <property type="match status" value="1"/>
</dbReference>
<feature type="compositionally biased region" description="Low complexity" evidence="11">
    <location>
        <begin position="405"/>
        <end position="437"/>
    </location>
</feature>
<feature type="domain" description="FYVE-type" evidence="12">
    <location>
        <begin position="195"/>
        <end position="255"/>
    </location>
</feature>
<evidence type="ECO:0000259" key="12">
    <source>
        <dbReference type="PROSITE" id="PS50178"/>
    </source>
</evidence>
<dbReference type="HOGENOM" id="CLU_011862_2_0_1"/>
<dbReference type="PROSITE" id="PS50178">
    <property type="entry name" value="ZF_FYVE"/>
    <property type="match status" value="1"/>
</dbReference>
<dbReference type="eggNOG" id="KOG1818">
    <property type="taxonomic scope" value="Eukaryota"/>
</dbReference>
<feature type="compositionally biased region" description="Basic and acidic residues" evidence="11">
    <location>
        <begin position="286"/>
        <end position="295"/>
    </location>
</feature>
<keyword evidence="8" id="KW-0862">Zinc</keyword>
<organism evidence="14 15">
    <name type="scientific">Candida tropicalis (strain ATCC MYA-3404 / T1)</name>
    <name type="common">Yeast</name>
    <dbReference type="NCBI Taxonomy" id="294747"/>
    <lineage>
        <taxon>Eukaryota</taxon>
        <taxon>Fungi</taxon>
        <taxon>Dikarya</taxon>
        <taxon>Ascomycota</taxon>
        <taxon>Saccharomycotina</taxon>
        <taxon>Pichiomycetes</taxon>
        <taxon>Debaryomycetaceae</taxon>
        <taxon>Candida/Lodderomyces clade</taxon>
        <taxon>Candida</taxon>
    </lineage>
</organism>
<dbReference type="GO" id="GO:0043130">
    <property type="term" value="F:ubiquitin binding"/>
    <property type="evidence" value="ECO:0007669"/>
    <property type="project" value="InterPro"/>
</dbReference>
<evidence type="ECO:0000256" key="11">
    <source>
        <dbReference type="SAM" id="MobiDB-lite"/>
    </source>
</evidence>
<feature type="domain" description="VHS" evidence="13">
    <location>
        <begin position="30"/>
        <end position="170"/>
    </location>
</feature>
<dbReference type="VEuPathDB" id="FungiDB:CTRG_04382"/>
<dbReference type="InterPro" id="IPR003903">
    <property type="entry name" value="UIM_dom"/>
</dbReference>
<feature type="region of interest" description="Disordered" evidence="11">
    <location>
        <begin position="405"/>
        <end position="441"/>
    </location>
</feature>
<dbReference type="Gene3D" id="6.10.140.100">
    <property type="match status" value="1"/>
</dbReference>
<dbReference type="SMART" id="SM00726">
    <property type="entry name" value="UIM"/>
    <property type="match status" value="2"/>
</dbReference>
<reference evidence="14 15" key="1">
    <citation type="journal article" date="2009" name="Nature">
        <title>Evolution of pathogenicity and sexual reproduction in eight Candida genomes.</title>
        <authorList>
            <person name="Butler G."/>
            <person name="Rasmussen M.D."/>
            <person name="Lin M.F."/>
            <person name="Santos M.A."/>
            <person name="Sakthikumar S."/>
            <person name="Munro C.A."/>
            <person name="Rheinbay E."/>
            <person name="Grabherr M."/>
            <person name="Forche A."/>
            <person name="Reedy J.L."/>
            <person name="Agrafioti I."/>
            <person name="Arnaud M.B."/>
            <person name="Bates S."/>
            <person name="Brown A.J."/>
            <person name="Brunke S."/>
            <person name="Costanzo M.C."/>
            <person name="Fitzpatrick D.A."/>
            <person name="de Groot P.W."/>
            <person name="Harris D."/>
            <person name="Hoyer L.L."/>
            <person name="Hube B."/>
            <person name="Klis F.M."/>
            <person name="Kodira C."/>
            <person name="Lennard N."/>
            <person name="Logue M.E."/>
            <person name="Martin R."/>
            <person name="Neiman A.M."/>
            <person name="Nikolaou E."/>
            <person name="Quail M.A."/>
            <person name="Quinn J."/>
            <person name="Santos M.C."/>
            <person name="Schmitzberger F.F."/>
            <person name="Sherlock G."/>
            <person name="Shah P."/>
            <person name="Silverstein K.A."/>
            <person name="Skrzypek M.S."/>
            <person name="Soll D."/>
            <person name="Staggs R."/>
            <person name="Stansfield I."/>
            <person name="Stumpf M.P."/>
            <person name="Sudbery P.E."/>
            <person name="Srikantha T."/>
            <person name="Zeng Q."/>
            <person name="Berman J."/>
            <person name="Berriman M."/>
            <person name="Heitman J."/>
            <person name="Gow N.A."/>
            <person name="Lorenz M.C."/>
            <person name="Birren B.W."/>
            <person name="Kellis M."/>
            <person name="Cuomo C.A."/>
        </authorList>
    </citation>
    <scope>NUCLEOTIDE SEQUENCE [LARGE SCALE GENOMIC DNA]</scope>
    <source>
        <strain evidence="15">ATCC MYA-3404 / T1</strain>
    </source>
</reference>
<dbReference type="SMART" id="SM00064">
    <property type="entry name" value="FYVE"/>
    <property type="match status" value="1"/>
</dbReference>
<keyword evidence="6" id="KW-0967">Endosome</keyword>
<dbReference type="GO" id="GO:0010008">
    <property type="term" value="C:endosome membrane"/>
    <property type="evidence" value="ECO:0007669"/>
    <property type="project" value="UniProtKB-SubCell"/>
</dbReference>
<dbReference type="CDD" id="cd16979">
    <property type="entry name" value="VHS_Vps27"/>
    <property type="match status" value="1"/>
</dbReference>
<dbReference type="SMART" id="SM00288">
    <property type="entry name" value="VHS"/>
    <property type="match status" value="1"/>
</dbReference>
<feature type="compositionally biased region" description="Polar residues" evidence="11">
    <location>
        <begin position="589"/>
        <end position="612"/>
    </location>
</feature>
<dbReference type="InterPro" id="IPR008942">
    <property type="entry name" value="ENTH_VHS"/>
</dbReference>
<feature type="region of interest" description="Disordered" evidence="11">
    <location>
        <begin position="253"/>
        <end position="340"/>
    </location>
</feature>
<keyword evidence="7 10" id="KW-0863">Zinc-finger</keyword>
<dbReference type="GO" id="GO:0006623">
    <property type="term" value="P:protein targeting to vacuole"/>
    <property type="evidence" value="ECO:0007669"/>
    <property type="project" value="TreeGrafter"/>
</dbReference>
<dbReference type="RefSeq" id="XP_002550085.1">
    <property type="nucleotide sequence ID" value="XM_002550039.1"/>
</dbReference>
<dbReference type="Proteomes" id="UP000002037">
    <property type="component" value="Unassembled WGS sequence"/>
</dbReference>
<dbReference type="GeneID" id="8296803"/>
<feature type="region of interest" description="Disordered" evidence="11">
    <location>
        <begin position="799"/>
        <end position="855"/>
    </location>
</feature>
<evidence type="ECO:0000313" key="15">
    <source>
        <dbReference type="Proteomes" id="UP000002037"/>
    </source>
</evidence>
<dbReference type="SUPFAM" id="SSF48464">
    <property type="entry name" value="ENTH/VHS domain"/>
    <property type="match status" value="1"/>
</dbReference>
<keyword evidence="15" id="KW-1185">Reference proteome</keyword>
<protein>
    <recommendedName>
        <fullName evidence="3">Vacuolar protein sorting-associated protein 27</fullName>
    </recommendedName>
</protein>
<dbReference type="EMBL" id="GG692400">
    <property type="protein sequence ID" value="EER31600.1"/>
    <property type="molecule type" value="Genomic_DNA"/>
</dbReference>
<dbReference type="AlphaFoldDB" id="C5ME90"/>
<feature type="region of interest" description="Disordered" evidence="11">
    <location>
        <begin position="353"/>
        <end position="390"/>
    </location>
</feature>
<feature type="compositionally biased region" description="Low complexity" evidence="11">
    <location>
        <begin position="361"/>
        <end position="376"/>
    </location>
</feature>
<comment type="similarity">
    <text evidence="2">Belongs to the VPS27 family.</text>
</comment>
<accession>C5ME90</accession>
<keyword evidence="9" id="KW-0472">Membrane</keyword>
<dbReference type="InterPro" id="IPR000306">
    <property type="entry name" value="Znf_FYVE"/>
</dbReference>
<evidence type="ECO:0000256" key="9">
    <source>
        <dbReference type="ARBA" id="ARBA00023136"/>
    </source>
</evidence>
<dbReference type="PROSITE" id="PS50330">
    <property type="entry name" value="UIM"/>
    <property type="match status" value="2"/>
</dbReference>
<dbReference type="PANTHER" id="PTHR47794:SF1">
    <property type="entry name" value="VACUOLAR PROTEIN SORTING-ASSOCIATED PROTEIN 27"/>
    <property type="match status" value="1"/>
</dbReference>
<dbReference type="InterPro" id="IPR002014">
    <property type="entry name" value="VHS_dom"/>
</dbReference>
<evidence type="ECO:0000313" key="14">
    <source>
        <dbReference type="EMBL" id="EER31600.1"/>
    </source>
</evidence>
<dbReference type="InterPro" id="IPR013083">
    <property type="entry name" value="Znf_RING/FYVE/PHD"/>
</dbReference>
<feature type="compositionally biased region" description="Polar residues" evidence="11">
    <location>
        <begin position="737"/>
        <end position="750"/>
    </location>
</feature>
<feature type="compositionally biased region" description="Polar residues" evidence="11">
    <location>
        <begin position="552"/>
        <end position="561"/>
    </location>
</feature>
<feature type="compositionally biased region" description="Basic and acidic residues" evidence="11">
    <location>
        <begin position="801"/>
        <end position="811"/>
    </location>
</feature>
<keyword evidence="5" id="KW-0677">Repeat</keyword>
<gene>
    <name evidence="14" type="ORF">CTRG_04382</name>
</gene>
<keyword evidence="4" id="KW-0479">Metal-binding</keyword>
<dbReference type="Pfam" id="PF00790">
    <property type="entry name" value="VHS"/>
    <property type="match status" value="1"/>
</dbReference>
<dbReference type="CDD" id="cd21385">
    <property type="entry name" value="GAT_Vps27"/>
    <property type="match status" value="1"/>
</dbReference>
<evidence type="ECO:0000256" key="8">
    <source>
        <dbReference type="ARBA" id="ARBA00022833"/>
    </source>
</evidence>
<dbReference type="InterPro" id="IPR011011">
    <property type="entry name" value="Znf_FYVE_PHD"/>
</dbReference>
<dbReference type="GO" id="GO:0008270">
    <property type="term" value="F:zinc ion binding"/>
    <property type="evidence" value="ECO:0007669"/>
    <property type="project" value="UniProtKB-KW"/>
</dbReference>
<dbReference type="Pfam" id="PF02809">
    <property type="entry name" value="UIM"/>
    <property type="match status" value="2"/>
</dbReference>
<dbReference type="OrthoDB" id="957735at2759"/>
<dbReference type="GO" id="GO:0033565">
    <property type="term" value="C:ESCRT-0 complex"/>
    <property type="evidence" value="ECO:0007669"/>
    <property type="project" value="TreeGrafter"/>
</dbReference>
<feature type="compositionally biased region" description="Polar residues" evidence="11">
    <location>
        <begin position="627"/>
        <end position="684"/>
    </location>
</feature>
<dbReference type="STRING" id="294747.C5ME90"/>
<dbReference type="GO" id="GO:0043328">
    <property type="term" value="P:protein transport to vacuole involved in ubiquitin-dependent protein catabolic process via the multivesicular body sorting pathway"/>
    <property type="evidence" value="ECO:0007669"/>
    <property type="project" value="TreeGrafter"/>
</dbReference>
<proteinExistence type="inferred from homology"/>
<feature type="compositionally biased region" description="Low complexity" evidence="11">
    <location>
        <begin position="613"/>
        <end position="626"/>
    </location>
</feature>
<dbReference type="Gene3D" id="3.30.40.10">
    <property type="entry name" value="Zinc/RING finger domain, C3HC4 (zinc finger)"/>
    <property type="match status" value="1"/>
</dbReference>
<evidence type="ECO:0000256" key="7">
    <source>
        <dbReference type="ARBA" id="ARBA00022771"/>
    </source>
</evidence>
<dbReference type="PROSITE" id="PS50179">
    <property type="entry name" value="VHS"/>
    <property type="match status" value="1"/>
</dbReference>
<dbReference type="Pfam" id="PF21356">
    <property type="entry name" value="Vps27_GAT-like"/>
    <property type="match status" value="1"/>
</dbReference>
<evidence type="ECO:0000256" key="6">
    <source>
        <dbReference type="ARBA" id="ARBA00022753"/>
    </source>
</evidence>
<comment type="subcellular location">
    <subcellularLocation>
        <location evidence="1">Endosome membrane</location>
        <topology evidence="1">Peripheral membrane protein</topology>
        <orientation evidence="1">Cytoplasmic side</orientation>
    </subcellularLocation>
</comment>